<dbReference type="KEGG" id="mmn:midi_01254"/>
<evidence type="ECO:0000256" key="3">
    <source>
        <dbReference type="PIRSR" id="PIRSR005384-1"/>
    </source>
</evidence>
<dbReference type="STRING" id="696127.midi_01254"/>
<reference evidence="4 5" key="1">
    <citation type="journal article" date="2011" name="Mol. Biol. Evol.">
        <title>Phylogenomic evidence for the presence of a flagellum and cbb3 oxidase in the free-living mitochondrial ancestor.</title>
        <authorList>
            <person name="Sassera D."/>
            <person name="Lo N."/>
            <person name="Epis S."/>
            <person name="D'Auria G."/>
            <person name="Montagna M."/>
            <person name="Comandatore F."/>
            <person name="Horner D."/>
            <person name="Pereto J."/>
            <person name="Luciano A.M."/>
            <person name="Franciosi F."/>
            <person name="Ferri E."/>
            <person name="Crotti E."/>
            <person name="Bazzocchi C."/>
            <person name="Daffonchio D."/>
            <person name="Sacchi L."/>
            <person name="Moya A."/>
            <person name="Latorre A."/>
            <person name="Bandi C."/>
        </authorList>
    </citation>
    <scope>NUCLEOTIDE SEQUENCE [LARGE SCALE GENOMIC DNA]</scope>
    <source>
        <strain evidence="4 5">IricVA</strain>
    </source>
</reference>
<dbReference type="SUPFAM" id="SSF89623">
    <property type="entry name" value="Ribose/Galactose isomerase RpiB/AlsB"/>
    <property type="match status" value="1"/>
</dbReference>
<dbReference type="Pfam" id="PF02502">
    <property type="entry name" value="LacAB_rpiB"/>
    <property type="match status" value="1"/>
</dbReference>
<dbReference type="InterPro" id="IPR036569">
    <property type="entry name" value="RpiB_LacA_LacB_sf"/>
</dbReference>
<dbReference type="OrthoDB" id="1778624at2"/>
<proteinExistence type="inferred from homology"/>
<accession>F7XUG6</accession>
<dbReference type="InterPro" id="IPR004785">
    <property type="entry name" value="RpiB"/>
</dbReference>
<dbReference type="Gene3D" id="3.40.1400.10">
    <property type="entry name" value="Sugar-phosphate isomerase, RpiB/LacA/LacB"/>
    <property type="match status" value="1"/>
</dbReference>
<organism evidence="4 5">
    <name type="scientific">Midichloria mitochondrii (strain IricVA)</name>
    <dbReference type="NCBI Taxonomy" id="696127"/>
    <lineage>
        <taxon>Bacteria</taxon>
        <taxon>Pseudomonadati</taxon>
        <taxon>Pseudomonadota</taxon>
        <taxon>Alphaproteobacteria</taxon>
        <taxon>Rickettsiales</taxon>
        <taxon>Candidatus Midichloriaceae</taxon>
        <taxon>Candidatus Midichloria</taxon>
    </lineage>
</organism>
<dbReference type="PANTHER" id="PTHR30345">
    <property type="entry name" value="RIBOSE-5-PHOSPHATE ISOMERASE B"/>
    <property type="match status" value="1"/>
</dbReference>
<dbReference type="EMBL" id="CP002130">
    <property type="protein sequence ID" value="AEI89525.1"/>
    <property type="molecule type" value="Genomic_DNA"/>
</dbReference>
<dbReference type="AlphaFoldDB" id="F7XUG6"/>
<dbReference type="NCBIfam" id="NF004051">
    <property type="entry name" value="PRK05571.1"/>
    <property type="match status" value="1"/>
</dbReference>
<dbReference type="PIRSF" id="PIRSF005384">
    <property type="entry name" value="RpiB_LacA_B"/>
    <property type="match status" value="1"/>
</dbReference>
<gene>
    <name evidence="4" type="ordered locus">midi_01254</name>
</gene>
<dbReference type="GO" id="GO:0004751">
    <property type="term" value="F:ribose-5-phosphate isomerase activity"/>
    <property type="evidence" value="ECO:0007669"/>
    <property type="project" value="TreeGrafter"/>
</dbReference>
<dbReference type="GO" id="GO:0009052">
    <property type="term" value="P:pentose-phosphate shunt, non-oxidative branch"/>
    <property type="evidence" value="ECO:0007669"/>
    <property type="project" value="TreeGrafter"/>
</dbReference>
<dbReference type="NCBIfam" id="TIGR00689">
    <property type="entry name" value="rpiB_lacA_lacB"/>
    <property type="match status" value="1"/>
</dbReference>
<protein>
    <submittedName>
        <fullName evidence="4">Putative sugar phosphate isomerase</fullName>
    </submittedName>
</protein>
<dbReference type="Proteomes" id="UP000006639">
    <property type="component" value="Chromosome"/>
</dbReference>
<dbReference type="NCBIfam" id="TIGR01120">
    <property type="entry name" value="rpiB"/>
    <property type="match status" value="1"/>
</dbReference>
<evidence type="ECO:0000256" key="2">
    <source>
        <dbReference type="ARBA" id="ARBA00023235"/>
    </source>
</evidence>
<evidence type="ECO:0000313" key="5">
    <source>
        <dbReference type="Proteomes" id="UP000006639"/>
    </source>
</evidence>
<keyword evidence="2 4" id="KW-0413">Isomerase</keyword>
<dbReference type="PANTHER" id="PTHR30345:SF0">
    <property type="entry name" value="DNA DAMAGE-REPAIR_TOLERATION PROTEIN DRT102"/>
    <property type="match status" value="1"/>
</dbReference>
<dbReference type="GO" id="GO:0019316">
    <property type="term" value="P:D-allose catabolic process"/>
    <property type="evidence" value="ECO:0007669"/>
    <property type="project" value="TreeGrafter"/>
</dbReference>
<comment type="similarity">
    <text evidence="1">Belongs to the LacAB/RpiB family.</text>
</comment>
<feature type="active site" description="Proton acceptor" evidence="3">
    <location>
        <position position="72"/>
    </location>
</feature>
<evidence type="ECO:0000313" key="4">
    <source>
        <dbReference type="EMBL" id="AEI89525.1"/>
    </source>
</evidence>
<evidence type="ECO:0000256" key="1">
    <source>
        <dbReference type="ARBA" id="ARBA00008754"/>
    </source>
</evidence>
<feature type="active site" description="Proton donor" evidence="3">
    <location>
        <position position="105"/>
    </location>
</feature>
<dbReference type="InterPro" id="IPR003500">
    <property type="entry name" value="RpiB_LacA_LacB"/>
</dbReference>
<sequence>MNTSCLTNNLLIASDHAGFNLKKYLLTKFTTKGFKIEDMGSYSDEPVDYPDLAKDLCRKMSTLPSNFGILICGSGIGMSIAANRYSNTRAALCCSNEMAKLARQHNDANVLVLGSKFVTLGEALEITVTFLSTRFEGGRHIARVGKL</sequence>
<dbReference type="RefSeq" id="WP_013951715.1">
    <property type="nucleotide sequence ID" value="NC_015722.1"/>
</dbReference>
<keyword evidence="5" id="KW-1185">Reference proteome</keyword>
<dbReference type="HOGENOM" id="CLU_091396_4_1_5"/>
<name>F7XUG6_MIDMI</name>